<dbReference type="HOGENOM" id="CLU_045466_2_0_9"/>
<evidence type="ECO:0000256" key="4">
    <source>
        <dbReference type="ARBA" id="ARBA00022832"/>
    </source>
</evidence>
<evidence type="ECO:0000256" key="5">
    <source>
        <dbReference type="ARBA" id="ARBA00022946"/>
    </source>
</evidence>
<evidence type="ECO:0000313" key="11">
    <source>
        <dbReference type="Proteomes" id="UP000014127"/>
    </source>
</evidence>
<dbReference type="InterPro" id="IPR029069">
    <property type="entry name" value="HotDog_dom_sf"/>
</dbReference>
<evidence type="ECO:0000313" key="10">
    <source>
        <dbReference type="EMBL" id="EOT41381.1"/>
    </source>
</evidence>
<reference evidence="10 11" key="1">
    <citation type="submission" date="2013-03" db="EMBL/GenBank/DDBJ databases">
        <title>The Genome Sequence of Enterococcus dispar ATCC_51266 (Illumina only assembly).</title>
        <authorList>
            <consortium name="The Broad Institute Genomics Platform"/>
            <consortium name="The Broad Institute Genome Sequencing Center for Infectious Disease"/>
            <person name="Earl A."/>
            <person name="Russ C."/>
            <person name="Gilmore M."/>
            <person name="Surin D."/>
            <person name="Walker B."/>
            <person name="Young S."/>
            <person name="Zeng Q."/>
            <person name="Gargeya S."/>
            <person name="Fitzgerald M."/>
            <person name="Haas B."/>
            <person name="Abouelleil A."/>
            <person name="Allen A.W."/>
            <person name="Alvarado L."/>
            <person name="Arachchi H.M."/>
            <person name="Berlin A.M."/>
            <person name="Chapman S.B."/>
            <person name="Gainer-Dewar J."/>
            <person name="Goldberg J."/>
            <person name="Griggs A."/>
            <person name="Gujja S."/>
            <person name="Hansen M."/>
            <person name="Howarth C."/>
            <person name="Imamovic A."/>
            <person name="Ireland A."/>
            <person name="Larimer J."/>
            <person name="McCowan C."/>
            <person name="Murphy C."/>
            <person name="Pearson M."/>
            <person name="Poon T.W."/>
            <person name="Priest M."/>
            <person name="Roberts A."/>
            <person name="Saif S."/>
            <person name="Shea T."/>
            <person name="Sisk P."/>
            <person name="Sykes S."/>
            <person name="Wortman J."/>
            <person name="Nusbaum C."/>
            <person name="Birren B."/>
        </authorList>
    </citation>
    <scope>NUCLEOTIDE SEQUENCE [LARGE SCALE GENOMIC DNA]</scope>
    <source>
        <strain evidence="10 11">ATCC 51266</strain>
    </source>
</reference>
<dbReference type="Pfam" id="PF01643">
    <property type="entry name" value="Acyl-ACP_TE"/>
    <property type="match status" value="1"/>
</dbReference>
<keyword evidence="2" id="KW-0444">Lipid biosynthesis</keyword>
<dbReference type="InterPro" id="IPR002864">
    <property type="entry name" value="Acyl-ACP_thioesterase_NHD"/>
</dbReference>
<dbReference type="Pfam" id="PF20791">
    <property type="entry name" value="Acyl-ACP_TE_C"/>
    <property type="match status" value="1"/>
</dbReference>
<feature type="domain" description="Acyl-ACP thioesterase N-terminal hotdog" evidence="8">
    <location>
        <begin position="24"/>
        <end position="151"/>
    </location>
</feature>
<dbReference type="InterPro" id="IPR045023">
    <property type="entry name" value="FATA/B"/>
</dbReference>
<keyword evidence="3" id="KW-0378">Hydrolase</keyword>
<dbReference type="AlphaFoldDB" id="S1ND43"/>
<comment type="caution">
    <text evidence="10">The sequence shown here is derived from an EMBL/GenBank/DDBJ whole genome shotgun (WGS) entry which is preliminary data.</text>
</comment>
<dbReference type="Gene3D" id="3.10.129.10">
    <property type="entry name" value="Hotdog Thioesterase"/>
    <property type="match status" value="1"/>
</dbReference>
<gene>
    <name evidence="10" type="ORF">OMK_01552</name>
</gene>
<dbReference type="GO" id="GO:0000036">
    <property type="term" value="F:acyl carrier activity"/>
    <property type="evidence" value="ECO:0007669"/>
    <property type="project" value="TreeGrafter"/>
</dbReference>
<dbReference type="OrthoDB" id="9801517at2"/>
<evidence type="ECO:0000256" key="6">
    <source>
        <dbReference type="ARBA" id="ARBA00023098"/>
    </source>
</evidence>
<name>S1ND43_9ENTE</name>
<dbReference type="PANTHER" id="PTHR31727:SF6">
    <property type="entry name" value="OLEOYL-ACYL CARRIER PROTEIN THIOESTERASE 1, CHLOROPLASTIC"/>
    <property type="match status" value="1"/>
</dbReference>
<keyword evidence="7" id="KW-0275">Fatty acid biosynthesis</keyword>
<keyword evidence="4" id="KW-0276">Fatty acid metabolism</keyword>
<proteinExistence type="inferred from homology"/>
<dbReference type="PANTHER" id="PTHR31727">
    <property type="entry name" value="OLEOYL-ACYL CARRIER PROTEIN THIOESTERASE 1, CHLOROPLASTIC"/>
    <property type="match status" value="1"/>
</dbReference>
<dbReference type="PATRIC" id="fig|1139219.3.peg.1515"/>
<protein>
    <submittedName>
        <fullName evidence="10">Acyl-ACP thioesterase</fullName>
    </submittedName>
</protein>
<organism evidence="10 11">
    <name type="scientific">Enterococcus dispar ATCC 51266</name>
    <dbReference type="NCBI Taxonomy" id="1139219"/>
    <lineage>
        <taxon>Bacteria</taxon>
        <taxon>Bacillati</taxon>
        <taxon>Bacillota</taxon>
        <taxon>Bacilli</taxon>
        <taxon>Lactobacillales</taxon>
        <taxon>Enterococcaceae</taxon>
        <taxon>Enterococcus</taxon>
    </lineage>
</organism>
<keyword evidence="6" id="KW-0443">Lipid metabolism</keyword>
<evidence type="ECO:0000256" key="3">
    <source>
        <dbReference type="ARBA" id="ARBA00022801"/>
    </source>
</evidence>
<sequence>MRFCNVLANRSEVANLGGIFVAVKYTRDHEVAYYECDVNQTMTFPAMIGVAIKTSEEQSDMLNRSADFIHSFGLTWVITNYHFQIERLPKVGEKIQITTQAMEYNKYFCYRNFWFHDEDGHELLRIESVFVLMDMKNRKMASVPEEIIAPFESEKIKRIKRFKAITKISAGESLPYRVRFYDIDSNQHVNNAMYFNWMIDVLGFDFLTTHVPREVNIRFDKEVEYGNEVMSHFEVIEDSGTESRHEIKIGDQLYCEANILWDIK</sequence>
<dbReference type="SUPFAM" id="SSF54637">
    <property type="entry name" value="Thioesterase/thiol ester dehydrase-isomerase"/>
    <property type="match status" value="2"/>
</dbReference>
<keyword evidence="11" id="KW-1185">Reference proteome</keyword>
<evidence type="ECO:0000259" key="8">
    <source>
        <dbReference type="Pfam" id="PF01643"/>
    </source>
</evidence>
<keyword evidence="5" id="KW-0809">Transit peptide</keyword>
<dbReference type="STRING" id="44009.RV01_GL000537"/>
<accession>S1ND43</accession>
<dbReference type="EMBL" id="AHYR01000005">
    <property type="protein sequence ID" value="EOT41381.1"/>
    <property type="molecule type" value="Genomic_DNA"/>
</dbReference>
<dbReference type="InterPro" id="IPR049427">
    <property type="entry name" value="Acyl-ACP_TE_C"/>
</dbReference>
<dbReference type="Proteomes" id="UP000014127">
    <property type="component" value="Unassembled WGS sequence"/>
</dbReference>
<evidence type="ECO:0000256" key="7">
    <source>
        <dbReference type="ARBA" id="ARBA00023160"/>
    </source>
</evidence>
<evidence type="ECO:0000259" key="9">
    <source>
        <dbReference type="Pfam" id="PF20791"/>
    </source>
</evidence>
<dbReference type="eggNOG" id="COG3884">
    <property type="taxonomic scope" value="Bacteria"/>
</dbReference>
<evidence type="ECO:0000256" key="1">
    <source>
        <dbReference type="ARBA" id="ARBA00006500"/>
    </source>
</evidence>
<dbReference type="GO" id="GO:0016297">
    <property type="term" value="F:fatty acyl-[ACP] hydrolase activity"/>
    <property type="evidence" value="ECO:0007669"/>
    <property type="project" value="InterPro"/>
</dbReference>
<feature type="domain" description="Acyl-ACP thioesterase-like C-terminal" evidence="9">
    <location>
        <begin position="168"/>
        <end position="262"/>
    </location>
</feature>
<comment type="similarity">
    <text evidence="1">Belongs to the acyl-ACP thioesterase family.</text>
</comment>
<dbReference type="CDD" id="cd00586">
    <property type="entry name" value="4HBT"/>
    <property type="match status" value="2"/>
</dbReference>
<evidence type="ECO:0000256" key="2">
    <source>
        <dbReference type="ARBA" id="ARBA00022516"/>
    </source>
</evidence>